<evidence type="ECO:0000313" key="3">
    <source>
        <dbReference type="EMBL" id="ARM77079.1"/>
    </source>
</evidence>
<organism evidence="3 4">
    <name type="scientific">Acidianus manzaensis</name>
    <dbReference type="NCBI Taxonomy" id="282676"/>
    <lineage>
        <taxon>Archaea</taxon>
        <taxon>Thermoproteota</taxon>
        <taxon>Thermoprotei</taxon>
        <taxon>Sulfolobales</taxon>
        <taxon>Sulfolobaceae</taxon>
        <taxon>Acidianus</taxon>
    </lineage>
</organism>
<evidence type="ECO:0000256" key="1">
    <source>
        <dbReference type="ARBA" id="ARBA00006484"/>
    </source>
</evidence>
<dbReference type="EMBL" id="CP020477">
    <property type="protein sequence ID" value="ARM77079.1"/>
    <property type="molecule type" value="Genomic_DNA"/>
</dbReference>
<dbReference type="CDD" id="cd05233">
    <property type="entry name" value="SDR_c"/>
    <property type="match status" value="1"/>
</dbReference>
<dbReference type="PRINTS" id="PR00081">
    <property type="entry name" value="GDHRDH"/>
</dbReference>
<dbReference type="NCBIfam" id="NF004746">
    <property type="entry name" value="PRK06077.1"/>
    <property type="match status" value="1"/>
</dbReference>
<dbReference type="STRING" id="282676.B6F84_05300"/>
<dbReference type="InterPro" id="IPR050259">
    <property type="entry name" value="SDR"/>
</dbReference>
<gene>
    <name evidence="3" type="primary">fabG</name>
    <name evidence="3" type="ORF">B6F84_05300</name>
</gene>
<dbReference type="Pfam" id="PF00106">
    <property type="entry name" value="adh_short"/>
    <property type="match status" value="1"/>
</dbReference>
<dbReference type="Gene3D" id="3.40.50.720">
    <property type="entry name" value="NAD(P)-binding Rossmann-like Domain"/>
    <property type="match status" value="1"/>
</dbReference>
<evidence type="ECO:0000313" key="4">
    <source>
        <dbReference type="Proteomes" id="UP000193404"/>
    </source>
</evidence>
<dbReference type="SUPFAM" id="SSF51735">
    <property type="entry name" value="NAD(P)-binding Rossmann-fold domains"/>
    <property type="match status" value="1"/>
</dbReference>
<dbReference type="InterPro" id="IPR002347">
    <property type="entry name" value="SDR_fam"/>
</dbReference>
<evidence type="ECO:0000256" key="2">
    <source>
        <dbReference type="RuleBase" id="RU000363"/>
    </source>
</evidence>
<protein>
    <submittedName>
        <fullName evidence="3">3-oxoacyl-ACP reductase</fullName>
    </submittedName>
</protein>
<sequence>MENLSGKVAIVTGSSRGIGRSIAIRLAKEGVKVVVNGKKRIEEAKETLSKIQSEGGDGIITMADVSTRDGCKQLVNSAIENFGKLNILINNAGLGLFSLFSNADDNLIDKQINVTLKSSIYCTQEASKVIDKSKGGDIIFMSSIAGISPAVGLSFYGIAKAGLISLTKTLAIELSPIKVNSIAPGVVRTKMGESLISLFKEPEEEWAKKRTLLGRIVEPDEIAELIVTILKIPSITGQTFIIDSGQTLLGALSG</sequence>
<dbReference type="InterPro" id="IPR036291">
    <property type="entry name" value="NAD(P)-bd_dom_sf"/>
</dbReference>
<comment type="similarity">
    <text evidence="1 2">Belongs to the short-chain dehydrogenases/reductases (SDR) family.</text>
</comment>
<accession>A0A1W6K3H2</accession>
<dbReference type="PROSITE" id="PS00061">
    <property type="entry name" value="ADH_SHORT"/>
    <property type="match status" value="1"/>
</dbReference>
<dbReference type="InterPro" id="IPR020904">
    <property type="entry name" value="Sc_DH/Rdtase_CS"/>
</dbReference>
<dbReference type="PANTHER" id="PTHR42879">
    <property type="entry name" value="3-OXOACYL-(ACYL-CARRIER-PROTEIN) REDUCTASE"/>
    <property type="match status" value="1"/>
</dbReference>
<proteinExistence type="inferred from homology"/>
<dbReference type="Proteomes" id="UP000193404">
    <property type="component" value="Chromosome"/>
</dbReference>
<reference evidence="3 4" key="1">
    <citation type="submission" date="2017-03" db="EMBL/GenBank/DDBJ databases">
        <title>Sulfur activation and transportation mechanism of thermophilic Archaea Acidianus manzaensis YN-25.</title>
        <authorList>
            <person name="Ma Y."/>
            <person name="Yang Y."/>
            <person name="Xia J."/>
        </authorList>
    </citation>
    <scope>NUCLEOTIDE SEQUENCE [LARGE SCALE GENOMIC DNA]</scope>
    <source>
        <strain evidence="3 4">YN-25</strain>
    </source>
</reference>
<dbReference type="OrthoDB" id="24596at2157"/>
<dbReference type="KEGG" id="aman:B6F84_05300"/>
<name>A0A1W6K3H2_9CREN</name>
<dbReference type="FunFam" id="3.40.50.720:FF:000084">
    <property type="entry name" value="Short-chain dehydrogenase reductase"/>
    <property type="match status" value="1"/>
</dbReference>
<dbReference type="PANTHER" id="PTHR42879:SF2">
    <property type="entry name" value="3-OXOACYL-[ACYL-CARRIER-PROTEIN] REDUCTASE FABG"/>
    <property type="match status" value="1"/>
</dbReference>
<dbReference type="AlphaFoldDB" id="A0A1W6K3H2"/>
<dbReference type="GO" id="GO:0032787">
    <property type="term" value="P:monocarboxylic acid metabolic process"/>
    <property type="evidence" value="ECO:0007669"/>
    <property type="project" value="UniProtKB-ARBA"/>
</dbReference>
<dbReference type="PRINTS" id="PR00080">
    <property type="entry name" value="SDRFAMILY"/>
</dbReference>
<keyword evidence="4" id="KW-1185">Reference proteome</keyword>